<feature type="compositionally biased region" description="Acidic residues" evidence="1">
    <location>
        <begin position="327"/>
        <end position="336"/>
    </location>
</feature>
<dbReference type="GO" id="GO:0046982">
    <property type="term" value="F:protein heterodimerization activity"/>
    <property type="evidence" value="ECO:0007669"/>
    <property type="project" value="InterPro"/>
</dbReference>
<gene>
    <name evidence="2" type="ORF">ATNIH1004_011252</name>
    <name evidence="3" type="ORF">EYZ11_002898</name>
</gene>
<dbReference type="InterPro" id="IPR018465">
    <property type="entry name" value="Scm3/HJURP"/>
</dbReference>
<dbReference type="PANTHER" id="PTHR15992">
    <property type="entry name" value="HOLLIDAY JUNCTION RECOGNITION PROTEIN"/>
    <property type="match status" value="1"/>
</dbReference>
<dbReference type="EMBL" id="SOSA01000069">
    <property type="protein sequence ID" value="THC97608.1"/>
    <property type="molecule type" value="Genomic_DNA"/>
</dbReference>
<dbReference type="Gene3D" id="1.10.20.10">
    <property type="entry name" value="Histone, subunit A"/>
    <property type="match status" value="1"/>
</dbReference>
<feature type="compositionally biased region" description="Polar residues" evidence="1">
    <location>
        <begin position="249"/>
        <end position="259"/>
    </location>
</feature>
<comment type="caution">
    <text evidence="3">The sequence shown here is derived from an EMBL/GenBank/DDBJ whole genome shotgun (WGS) entry which is preliminary data.</text>
</comment>
<dbReference type="GO" id="GO:0005634">
    <property type="term" value="C:nucleus"/>
    <property type="evidence" value="ECO:0007669"/>
    <property type="project" value="InterPro"/>
</dbReference>
<dbReference type="Proteomes" id="UP000324241">
    <property type="component" value="Unassembled WGS sequence"/>
</dbReference>
<evidence type="ECO:0008006" key="6">
    <source>
        <dbReference type="Google" id="ProtNLM"/>
    </source>
</evidence>
<feature type="region of interest" description="Disordered" evidence="1">
    <location>
        <begin position="434"/>
        <end position="458"/>
    </location>
</feature>
<evidence type="ECO:0000313" key="3">
    <source>
        <dbReference type="EMBL" id="THC97608.1"/>
    </source>
</evidence>
<feature type="compositionally biased region" description="Basic residues" evidence="1">
    <location>
        <begin position="296"/>
        <end position="312"/>
    </location>
</feature>
<dbReference type="EMBL" id="QUQM01000008">
    <property type="protein sequence ID" value="KAA8642310.1"/>
    <property type="molecule type" value="Genomic_DNA"/>
</dbReference>
<protein>
    <recommendedName>
        <fullName evidence="6">Myb-like domain-containing protein</fullName>
    </recommendedName>
</protein>
<dbReference type="Proteomes" id="UP000308092">
    <property type="component" value="Unassembled WGS sequence"/>
</dbReference>
<dbReference type="AlphaFoldDB" id="A0A4S3JRP4"/>
<dbReference type="Pfam" id="PF10384">
    <property type="entry name" value="Scm3"/>
    <property type="match status" value="1"/>
</dbReference>
<dbReference type="OrthoDB" id="2420608at2759"/>
<reference evidence="3 4" key="1">
    <citation type="submission" date="2019-03" db="EMBL/GenBank/DDBJ databases">
        <title>The genome sequence of a newly discovered highly antifungal drug resistant Aspergillus species, Aspergillus tanneri NIH 1004.</title>
        <authorList>
            <person name="Mounaud S."/>
            <person name="Singh I."/>
            <person name="Joardar V."/>
            <person name="Pakala S."/>
            <person name="Pakala S."/>
            <person name="Venepally P."/>
            <person name="Hoover J."/>
            <person name="Nierman W."/>
            <person name="Chung J."/>
            <person name="Losada L."/>
        </authorList>
    </citation>
    <scope>NUCLEOTIDE SEQUENCE [LARGE SCALE GENOMIC DNA]</scope>
    <source>
        <strain evidence="3 4">NIH1004</strain>
    </source>
</reference>
<evidence type="ECO:0000313" key="4">
    <source>
        <dbReference type="Proteomes" id="UP000308092"/>
    </source>
</evidence>
<feature type="region of interest" description="Disordered" evidence="1">
    <location>
        <begin position="1"/>
        <end position="32"/>
    </location>
</feature>
<evidence type="ECO:0000256" key="1">
    <source>
        <dbReference type="SAM" id="MobiDB-lite"/>
    </source>
</evidence>
<dbReference type="PANTHER" id="PTHR15992:SF5">
    <property type="entry name" value="HOLLIDAY JUNCTION RECOGNITION PROTEIN"/>
    <property type="match status" value="1"/>
</dbReference>
<feature type="region of interest" description="Disordered" evidence="1">
    <location>
        <begin position="508"/>
        <end position="527"/>
    </location>
</feature>
<reference evidence="2 5" key="2">
    <citation type="submission" date="2019-08" db="EMBL/GenBank/DDBJ databases">
        <title>The genome sequence of a newly discovered highly antifungal drug resistant Aspergillus species, Aspergillus tanneri NIH 1004.</title>
        <authorList>
            <person name="Mounaud S."/>
            <person name="Singh I."/>
            <person name="Joardar V."/>
            <person name="Pakala S."/>
            <person name="Pakala S."/>
            <person name="Venepally P."/>
            <person name="Chung J.K."/>
            <person name="Losada L."/>
            <person name="Nierman W.C."/>
        </authorList>
    </citation>
    <scope>NUCLEOTIDE SEQUENCE [LARGE SCALE GENOMIC DNA]</scope>
    <source>
        <strain evidence="2 5">NIH1004</strain>
    </source>
</reference>
<feature type="region of interest" description="Disordered" evidence="1">
    <location>
        <begin position="246"/>
        <end position="352"/>
    </location>
</feature>
<evidence type="ECO:0000313" key="2">
    <source>
        <dbReference type="EMBL" id="KAA8642310.1"/>
    </source>
</evidence>
<dbReference type="RefSeq" id="XP_033421672.1">
    <property type="nucleotide sequence ID" value="XM_033575817.1"/>
</dbReference>
<dbReference type="VEuPathDB" id="FungiDB:EYZ11_002898"/>
<accession>A0A4S3JRP4</accession>
<name>A0A4S3JRP4_9EURO</name>
<evidence type="ECO:0000313" key="5">
    <source>
        <dbReference type="Proteomes" id="UP000324241"/>
    </source>
</evidence>
<organism evidence="3 4">
    <name type="scientific">Aspergillus tanneri</name>
    <dbReference type="NCBI Taxonomy" id="1220188"/>
    <lineage>
        <taxon>Eukaryota</taxon>
        <taxon>Fungi</taxon>
        <taxon>Dikarya</taxon>
        <taxon>Ascomycota</taxon>
        <taxon>Pezizomycotina</taxon>
        <taxon>Eurotiomycetes</taxon>
        <taxon>Eurotiomycetidae</taxon>
        <taxon>Eurotiales</taxon>
        <taxon>Aspergillaceae</taxon>
        <taxon>Aspergillus</taxon>
        <taxon>Aspergillus subgen. Circumdati</taxon>
    </lineage>
</organism>
<dbReference type="GO" id="GO:0042393">
    <property type="term" value="F:histone binding"/>
    <property type="evidence" value="ECO:0007669"/>
    <property type="project" value="InterPro"/>
</dbReference>
<dbReference type="GeneID" id="54333953"/>
<proteinExistence type="predicted"/>
<feature type="compositionally biased region" description="Polar residues" evidence="1">
    <location>
        <begin position="438"/>
        <end position="455"/>
    </location>
</feature>
<dbReference type="InterPro" id="IPR009072">
    <property type="entry name" value="Histone-fold"/>
</dbReference>
<keyword evidence="4" id="KW-1185">Reference proteome</keyword>
<sequence>MGPSLTLDSAMERPQKRPRLSFAAQEDHDDDNMDLQEARAQNDLRLKSIFEGIFQKYEKDFTEVGDEIDLKTGKIVINNGHIQGMEGEHDTGEREEVAWLFDPDWTAEPDGEDHGATMRQITDYLENENEDTVPGHSETQSQRSPILISSELQPGLDGALQETQDEAINADLDADDDRSSVDSLLDTALDIQNNWNDSVEYRTRIDTNNPATERANTVAKASVQSPSVRADGLPKRVESLWRVPDIKGNFSTPTLNRSQPRLALNSPRRSESPPGARSLWALPWKSRRRTEPSTKKSTKKHKASSQRGRKPHSSPVVYDWSFAETPDGNESDDPLQEDCRPSPTPKAPITIRGKTSGRSALFRTQRQCIYCMQVFSHNDYVAHLKSVLQTNSADDRHEITLVRRQLDAITNEKAAIPQTDVSTHVETHDIPFLHTDTPEVSSNGDAATTQGSTPTGKRIRTVMTPDEVRTIVIMRQVEGKKWKEVSDHFPQKKLAQLIQWNQLHWNDRRANPPQASGPWSQGEREALESLKDQRGLSWSTIRAALPGRSLAELEFELLRLWVGDDVWEGKGALE</sequence>